<dbReference type="InterPro" id="IPR001441">
    <property type="entry name" value="UPP_synth-like"/>
</dbReference>
<evidence type="ECO:0000313" key="5">
    <source>
        <dbReference type="Proteomes" id="UP000595703"/>
    </source>
</evidence>
<dbReference type="Pfam" id="PF01255">
    <property type="entry name" value="Prenyltransf"/>
    <property type="match status" value="1"/>
</dbReference>
<dbReference type="GO" id="GO:0016094">
    <property type="term" value="P:polyprenol biosynthetic process"/>
    <property type="evidence" value="ECO:0007669"/>
    <property type="project" value="TreeGrafter"/>
</dbReference>
<gene>
    <name evidence="4" type="primary">fur20</name>
    <name evidence="4" type="ORF">RVR_4133</name>
</gene>
<dbReference type="InterPro" id="IPR036424">
    <property type="entry name" value="UPP_synth-like_sf"/>
</dbReference>
<reference evidence="4 5" key="1">
    <citation type="journal article" date="2010" name="J. Bacteriol.">
        <title>Biochemical characterization of a novel indole prenyltransferase from Streptomyces sp. SN-593.</title>
        <authorList>
            <person name="Takahashi S."/>
            <person name="Takagi H."/>
            <person name="Toyoda A."/>
            <person name="Uramoto M."/>
            <person name="Nogawa T."/>
            <person name="Ueki M."/>
            <person name="Sakaki Y."/>
            <person name="Osada H."/>
        </authorList>
    </citation>
    <scope>NUCLEOTIDE SEQUENCE [LARGE SCALE GENOMIC DNA]</scope>
    <source>
        <strain evidence="4 5">SN-593</strain>
    </source>
</reference>
<evidence type="ECO:0000313" key="4">
    <source>
        <dbReference type="EMBL" id="BBA98084.1"/>
    </source>
</evidence>
<keyword evidence="5" id="KW-1185">Reference proteome</keyword>
<name>A0A7U3USS3_9ACTN</name>
<evidence type="ECO:0000256" key="2">
    <source>
        <dbReference type="ARBA" id="ARBA00038453"/>
    </source>
</evidence>
<dbReference type="AlphaFoldDB" id="A0A7U3USS3"/>
<reference evidence="4 5" key="4">
    <citation type="journal article" date="2020" name="Sci. Rep.">
        <title>beta-carboline chemical signals induce reveromycin production through a LuxR family regulator in Streptomyces sp. SN-593.</title>
        <authorList>
            <person name="Panthee S."/>
            <person name="Kito N."/>
            <person name="Hayashi T."/>
            <person name="Shimizu T."/>
            <person name="Ishikawa J."/>
            <person name="Hamamoto H."/>
            <person name="Osada H."/>
            <person name="Takahashi S."/>
        </authorList>
    </citation>
    <scope>NUCLEOTIDE SEQUENCE [LARGE SCALE GENOMIC DNA]</scope>
    <source>
        <strain evidence="4 5">SN-593</strain>
    </source>
</reference>
<dbReference type="KEGG" id="arev:RVR_4133"/>
<evidence type="ECO:0000256" key="3">
    <source>
        <dbReference type="SAM" id="MobiDB-lite"/>
    </source>
</evidence>
<reference evidence="4 5" key="2">
    <citation type="journal article" date="2011" name="J. Antibiot.">
        <title>Furaquinocins I and J: novel polyketide isoprenoid hybrid compounds from Streptomyces reveromyceticus SN-593.</title>
        <authorList>
            <person name="Panthee S."/>
            <person name="Takahashi S."/>
            <person name="Takagi H."/>
            <person name="Nogawa T."/>
            <person name="Oowada E."/>
            <person name="Uramoto M."/>
            <person name="Osada H."/>
        </authorList>
    </citation>
    <scope>NUCLEOTIDE SEQUENCE [LARGE SCALE GENOMIC DNA]</scope>
    <source>
        <strain evidence="4 5">SN-593</strain>
    </source>
</reference>
<organism evidence="4 5">
    <name type="scientific">Actinacidiphila reveromycinica</name>
    <dbReference type="NCBI Taxonomy" id="659352"/>
    <lineage>
        <taxon>Bacteria</taxon>
        <taxon>Bacillati</taxon>
        <taxon>Actinomycetota</taxon>
        <taxon>Actinomycetes</taxon>
        <taxon>Kitasatosporales</taxon>
        <taxon>Streptomycetaceae</taxon>
        <taxon>Actinacidiphila</taxon>
    </lineage>
</organism>
<dbReference type="Proteomes" id="UP000595703">
    <property type="component" value="Chromosome"/>
</dbReference>
<keyword evidence="1" id="KW-0808">Transferase</keyword>
<feature type="region of interest" description="Disordered" evidence="3">
    <location>
        <begin position="32"/>
        <end position="54"/>
    </location>
</feature>
<reference evidence="4 5" key="3">
    <citation type="journal article" date="2011" name="Nat. Chem. Biol.">
        <title>Reveromycin A biosynthesis uses RevG and RevJ for stereospecific spiroacetal formation.</title>
        <authorList>
            <person name="Takahashi S."/>
            <person name="Toyoda A."/>
            <person name="Sekiyama Y."/>
            <person name="Takagi H."/>
            <person name="Nogawa T."/>
            <person name="Uramoto M."/>
            <person name="Suzuki R."/>
            <person name="Koshino H."/>
            <person name="Kumano T."/>
            <person name="Panthee S."/>
            <person name="Dairi T."/>
            <person name="Ishikawa J."/>
            <person name="Ikeda H."/>
            <person name="Sakaki Y."/>
            <person name="Osada H."/>
        </authorList>
    </citation>
    <scope>NUCLEOTIDE SEQUENCE [LARGE SCALE GENOMIC DNA]</scope>
    <source>
        <strain evidence="4 5">SN-593</strain>
    </source>
</reference>
<dbReference type="PANTHER" id="PTHR10291">
    <property type="entry name" value="DEHYDRODOLICHYL DIPHOSPHATE SYNTHASE FAMILY MEMBER"/>
    <property type="match status" value="1"/>
</dbReference>
<dbReference type="GO" id="GO:0005886">
    <property type="term" value="C:plasma membrane"/>
    <property type="evidence" value="ECO:0007669"/>
    <property type="project" value="TreeGrafter"/>
</dbReference>
<proteinExistence type="inferred from homology"/>
<sequence>MLRSATEALYVRRLTRALDGGPRPRHVAILLDADGRGDRGTGQTGTGHTAAGSRAGGAKIRDVLRWCDAAGIRHVTVWVLPDDTSAHRTPDRSGPLSGVVEETVACMCTADEDWRIEVAGPLDRLPEETVRTLEEAVARTASRTGLSVGVAVGRSGRSEIVDTVRAAFRQHVSAGGDPRDLAEDFDLPDLSGHLRFPAPAGDADFVIRTSAEQRLSGFLLRQPASGEVHFVEVLWPDFRRTDLLRALRSYAARDRGHDA</sequence>
<dbReference type="SUPFAM" id="SSF64005">
    <property type="entry name" value="Undecaprenyl diphosphate synthase"/>
    <property type="match status" value="1"/>
</dbReference>
<dbReference type="Gene3D" id="3.40.1180.10">
    <property type="entry name" value="Decaprenyl diphosphate synthase-like"/>
    <property type="match status" value="1"/>
</dbReference>
<accession>A0A7U3USS3</accession>
<evidence type="ECO:0000256" key="1">
    <source>
        <dbReference type="ARBA" id="ARBA00022679"/>
    </source>
</evidence>
<dbReference type="GO" id="GO:0033850">
    <property type="term" value="F:Z-farnesyl diphosphate synthase activity"/>
    <property type="evidence" value="ECO:0007669"/>
    <property type="project" value="TreeGrafter"/>
</dbReference>
<comment type="similarity">
    <text evidence="2">Belongs to the UPP synthase family. Z-FPP synthase subfamily.</text>
</comment>
<dbReference type="PANTHER" id="PTHR10291:SF43">
    <property type="entry name" value="DEHYDRODOLICHYL DIPHOSPHATE SYNTHASE COMPLEX SUBUNIT DHDDS"/>
    <property type="match status" value="1"/>
</dbReference>
<protein>
    <submittedName>
        <fullName evidence="4">Putative undecaprenyl diphosphate synthase</fullName>
    </submittedName>
</protein>
<dbReference type="EMBL" id="AP018365">
    <property type="protein sequence ID" value="BBA98084.1"/>
    <property type="molecule type" value="Genomic_DNA"/>
</dbReference>
<dbReference type="GO" id="GO:0045547">
    <property type="term" value="F:ditrans,polycis-polyprenyl diphosphate synthase [(2E,6E)-farnesyl diphosphate specific] activity"/>
    <property type="evidence" value="ECO:0007669"/>
    <property type="project" value="TreeGrafter"/>
</dbReference>